<evidence type="ECO:0000313" key="16">
    <source>
        <dbReference type="EMBL" id="TRW43302.1"/>
    </source>
</evidence>
<dbReference type="InterPro" id="IPR027417">
    <property type="entry name" value="P-loop_NTPase"/>
</dbReference>
<dbReference type="GO" id="GO:0030894">
    <property type="term" value="C:replisome"/>
    <property type="evidence" value="ECO:0007669"/>
    <property type="project" value="TreeGrafter"/>
</dbReference>
<evidence type="ECO:0000256" key="9">
    <source>
        <dbReference type="ARBA" id="ARBA00034617"/>
    </source>
</evidence>
<dbReference type="NCBIfam" id="TIGR00614">
    <property type="entry name" value="recQ_fam"/>
    <property type="match status" value="1"/>
</dbReference>
<dbReference type="Gene3D" id="3.40.50.300">
    <property type="entry name" value="P-loop containing nucleotide triphosphate hydrolases"/>
    <property type="match status" value="2"/>
</dbReference>
<dbReference type="SUPFAM" id="SSF52540">
    <property type="entry name" value="P-loop containing nucleoside triphosphate hydrolases"/>
    <property type="match status" value="1"/>
</dbReference>
<accession>A0A552WKK9</accession>
<evidence type="ECO:0000256" key="6">
    <source>
        <dbReference type="ARBA" id="ARBA00022840"/>
    </source>
</evidence>
<organism evidence="16 17">
    <name type="scientific">Georgenia yuyongxinii</name>
    <dbReference type="NCBI Taxonomy" id="2589797"/>
    <lineage>
        <taxon>Bacteria</taxon>
        <taxon>Bacillati</taxon>
        <taxon>Actinomycetota</taxon>
        <taxon>Actinomycetes</taxon>
        <taxon>Micrococcales</taxon>
        <taxon>Bogoriellaceae</taxon>
        <taxon>Georgenia</taxon>
    </lineage>
</organism>
<keyword evidence="17" id="KW-1185">Reference proteome</keyword>
<proteinExistence type="inferred from homology"/>
<comment type="similarity">
    <text evidence="1">Belongs to the helicase family. RecQ subfamily.</text>
</comment>
<dbReference type="InterPro" id="IPR002464">
    <property type="entry name" value="DNA/RNA_helicase_DEAH_CS"/>
</dbReference>
<dbReference type="PROSITE" id="PS51192">
    <property type="entry name" value="HELICASE_ATP_BIND_1"/>
    <property type="match status" value="1"/>
</dbReference>
<dbReference type="Proteomes" id="UP000318693">
    <property type="component" value="Unassembled WGS sequence"/>
</dbReference>
<keyword evidence="6" id="KW-0067">ATP-binding</keyword>
<dbReference type="PANTHER" id="PTHR13710:SF105">
    <property type="entry name" value="ATP-DEPENDENT DNA HELICASE Q1"/>
    <property type="match status" value="1"/>
</dbReference>
<dbReference type="PROSITE" id="PS00690">
    <property type="entry name" value="DEAH_ATP_HELICASE"/>
    <property type="match status" value="1"/>
</dbReference>
<feature type="domain" description="Helicase C-terminal" evidence="15">
    <location>
        <begin position="198"/>
        <end position="343"/>
    </location>
</feature>
<evidence type="ECO:0000259" key="15">
    <source>
        <dbReference type="PROSITE" id="PS51194"/>
    </source>
</evidence>
<evidence type="ECO:0000256" key="8">
    <source>
        <dbReference type="ARBA" id="ARBA00023235"/>
    </source>
</evidence>
<feature type="compositionally biased region" description="Low complexity" evidence="13">
    <location>
        <begin position="483"/>
        <end position="501"/>
    </location>
</feature>
<comment type="caution">
    <text evidence="16">The sequence shown here is derived from an EMBL/GenBank/DDBJ whole genome shotgun (WGS) entry which is preliminary data.</text>
</comment>
<dbReference type="Pfam" id="PF16124">
    <property type="entry name" value="RecQ_Zn_bind"/>
    <property type="match status" value="1"/>
</dbReference>
<evidence type="ECO:0000256" key="1">
    <source>
        <dbReference type="ARBA" id="ARBA00005446"/>
    </source>
</evidence>
<evidence type="ECO:0000256" key="12">
    <source>
        <dbReference type="ARBA" id="ARBA00044550"/>
    </source>
</evidence>
<sequence>MAAAVAGRDVLAVMPTGYGKSAIYQVSAVLLDGPTIVVSPLISLQQDQVAGLEEAGSGVEAVAVNSAQDPRENAESWRTVGSGGAEFLFLSPEQLAKEDVTDRIRALRPSLFVVDEAHCVSSWGHDFRPDYLALGAAAERVGRPVVIALTATASTPVQSEIVERLGLRAPLVVSRGFDRPNLTLEVLRHPDDATKRRAVVDGVTNLAGPGLVYVATRKDTERYASALAERGLRAAAYHAGRSADDRARVHRAFLDDEVDVVVATSAFGMGIDKPNVRYVVHADAPDSLDGYYQEIGRAGRDGEAARALLHYRPEDLGLRQYFATTSVDEPALRALLTAVRRAGGPAAVSHLCERTGLSARKVAGLVNLLQEVGAVGRGRRGVAAVGDEAPGRVVARAEDLTDSRERINRSRVEMVRGYAETLECRRRFLLGYFGEPHPGGCGSCDVCRRDEPDMDDDGVPGAVEDVIAGTDVLEGTDRRPVPTSATSGETTSTTREMSSSAPDVTGTDDQFPLQASVEHREWGPGVVMRHEGDRITVFFEREGYRTLDRELIAREDLLRRS</sequence>
<keyword evidence="3" id="KW-0547">Nucleotide-binding</keyword>
<dbReference type="Pfam" id="PF00270">
    <property type="entry name" value="DEAD"/>
    <property type="match status" value="1"/>
</dbReference>
<evidence type="ECO:0000256" key="3">
    <source>
        <dbReference type="ARBA" id="ARBA00022741"/>
    </source>
</evidence>
<evidence type="ECO:0000256" key="11">
    <source>
        <dbReference type="ARBA" id="ARBA00044535"/>
    </source>
</evidence>
<feature type="domain" description="Helicase ATP-binding" evidence="14">
    <location>
        <begin position="1"/>
        <end position="171"/>
    </location>
</feature>
<name>A0A552WKK9_9MICO</name>
<dbReference type="GO" id="GO:0005524">
    <property type="term" value="F:ATP binding"/>
    <property type="evidence" value="ECO:0007669"/>
    <property type="project" value="UniProtKB-KW"/>
</dbReference>
<gene>
    <name evidence="16" type="ORF">FJ693_18215</name>
</gene>
<dbReference type="PANTHER" id="PTHR13710">
    <property type="entry name" value="DNA HELICASE RECQ FAMILY MEMBER"/>
    <property type="match status" value="1"/>
</dbReference>
<dbReference type="InterPro" id="IPR001650">
    <property type="entry name" value="Helicase_C-like"/>
</dbReference>
<evidence type="ECO:0000313" key="17">
    <source>
        <dbReference type="Proteomes" id="UP000318693"/>
    </source>
</evidence>
<evidence type="ECO:0000256" key="10">
    <source>
        <dbReference type="ARBA" id="ARBA00034808"/>
    </source>
</evidence>
<dbReference type="InterPro" id="IPR011545">
    <property type="entry name" value="DEAD/DEAH_box_helicase_dom"/>
</dbReference>
<evidence type="ECO:0000256" key="2">
    <source>
        <dbReference type="ARBA" id="ARBA00022723"/>
    </source>
</evidence>
<keyword evidence="5 16" id="KW-0347">Helicase</keyword>
<dbReference type="Gene3D" id="1.10.10.10">
    <property type="entry name" value="Winged helix-like DNA-binding domain superfamily/Winged helix DNA-binding domain"/>
    <property type="match status" value="1"/>
</dbReference>
<dbReference type="SMART" id="SM00490">
    <property type="entry name" value="HELICc"/>
    <property type="match status" value="1"/>
</dbReference>
<keyword evidence="7" id="KW-0238">DNA-binding</keyword>
<dbReference type="Pfam" id="PF00271">
    <property type="entry name" value="Helicase_C"/>
    <property type="match status" value="1"/>
</dbReference>
<dbReference type="GO" id="GO:0046872">
    <property type="term" value="F:metal ion binding"/>
    <property type="evidence" value="ECO:0007669"/>
    <property type="project" value="UniProtKB-KW"/>
</dbReference>
<keyword evidence="4" id="KW-0378">Hydrolase</keyword>
<dbReference type="EC" id="5.6.2.4" evidence="10"/>
<dbReference type="InterPro" id="IPR014001">
    <property type="entry name" value="Helicase_ATP-bd"/>
</dbReference>
<evidence type="ECO:0000259" key="14">
    <source>
        <dbReference type="PROSITE" id="PS51192"/>
    </source>
</evidence>
<dbReference type="GO" id="GO:0006281">
    <property type="term" value="P:DNA repair"/>
    <property type="evidence" value="ECO:0007669"/>
    <property type="project" value="TreeGrafter"/>
</dbReference>
<dbReference type="AlphaFoldDB" id="A0A552WKK9"/>
<evidence type="ECO:0000256" key="4">
    <source>
        <dbReference type="ARBA" id="ARBA00022801"/>
    </source>
</evidence>
<dbReference type="GO" id="GO:0003677">
    <property type="term" value="F:DNA binding"/>
    <property type="evidence" value="ECO:0007669"/>
    <property type="project" value="UniProtKB-KW"/>
</dbReference>
<dbReference type="GO" id="GO:0006310">
    <property type="term" value="P:DNA recombination"/>
    <property type="evidence" value="ECO:0007669"/>
    <property type="project" value="InterPro"/>
</dbReference>
<dbReference type="SMART" id="SM00487">
    <property type="entry name" value="DEXDc"/>
    <property type="match status" value="1"/>
</dbReference>
<dbReference type="GO" id="GO:0043138">
    <property type="term" value="F:3'-5' DNA helicase activity"/>
    <property type="evidence" value="ECO:0007669"/>
    <property type="project" value="UniProtKB-EC"/>
</dbReference>
<dbReference type="CDD" id="cd17920">
    <property type="entry name" value="DEXHc_RecQ"/>
    <property type="match status" value="1"/>
</dbReference>
<evidence type="ECO:0000256" key="5">
    <source>
        <dbReference type="ARBA" id="ARBA00022806"/>
    </source>
</evidence>
<evidence type="ECO:0000256" key="7">
    <source>
        <dbReference type="ARBA" id="ARBA00023125"/>
    </source>
</evidence>
<feature type="region of interest" description="Disordered" evidence="13">
    <location>
        <begin position="473"/>
        <end position="509"/>
    </location>
</feature>
<dbReference type="InterPro" id="IPR004589">
    <property type="entry name" value="DNA_helicase_ATP-dep_RecQ"/>
</dbReference>
<dbReference type="PROSITE" id="PS51194">
    <property type="entry name" value="HELICASE_CTER"/>
    <property type="match status" value="1"/>
</dbReference>
<reference evidence="16 17" key="1">
    <citation type="submission" date="2019-07" db="EMBL/GenBank/DDBJ databases">
        <title>Georgenia wutianyii sp. nov. and Georgenia *** sp. nov. isolated from plateau pika (Ochotona curzoniae) in the Qinghai-Tibet plateau of China.</title>
        <authorList>
            <person name="Tian Z."/>
        </authorList>
    </citation>
    <scope>NUCLEOTIDE SEQUENCE [LARGE SCALE GENOMIC DNA]</scope>
    <source>
        <strain evidence="16 17">Z446</strain>
    </source>
</reference>
<evidence type="ECO:0000256" key="13">
    <source>
        <dbReference type="SAM" id="MobiDB-lite"/>
    </source>
</evidence>
<protein>
    <recommendedName>
        <fullName evidence="11">ATP-dependent DNA helicase RecQ</fullName>
        <ecNumber evidence="10">5.6.2.4</ecNumber>
    </recommendedName>
    <alternativeName>
        <fullName evidence="12">DNA 3'-5' helicase RecQ</fullName>
    </alternativeName>
</protein>
<keyword evidence="8" id="KW-0413">Isomerase</keyword>
<comment type="catalytic activity">
    <reaction evidence="9">
        <text>Couples ATP hydrolysis with the unwinding of duplex DNA by translocating in the 3'-5' direction.</text>
        <dbReference type="EC" id="5.6.2.4"/>
    </reaction>
</comment>
<dbReference type="InterPro" id="IPR032284">
    <property type="entry name" value="RecQ_Zn-bd"/>
</dbReference>
<dbReference type="GO" id="GO:0016787">
    <property type="term" value="F:hydrolase activity"/>
    <property type="evidence" value="ECO:0007669"/>
    <property type="project" value="UniProtKB-KW"/>
</dbReference>
<dbReference type="InterPro" id="IPR036388">
    <property type="entry name" value="WH-like_DNA-bd_sf"/>
</dbReference>
<dbReference type="EMBL" id="VJXR01000090">
    <property type="protein sequence ID" value="TRW43302.1"/>
    <property type="molecule type" value="Genomic_DNA"/>
</dbReference>
<dbReference type="GO" id="GO:0009378">
    <property type="term" value="F:four-way junction helicase activity"/>
    <property type="evidence" value="ECO:0007669"/>
    <property type="project" value="TreeGrafter"/>
</dbReference>
<keyword evidence="2" id="KW-0479">Metal-binding</keyword>
<dbReference type="GO" id="GO:0005737">
    <property type="term" value="C:cytoplasm"/>
    <property type="evidence" value="ECO:0007669"/>
    <property type="project" value="TreeGrafter"/>
</dbReference>
<dbReference type="GO" id="GO:0043590">
    <property type="term" value="C:bacterial nucleoid"/>
    <property type="evidence" value="ECO:0007669"/>
    <property type="project" value="TreeGrafter"/>
</dbReference>